<keyword evidence="5" id="KW-0521">NADP</keyword>
<evidence type="ECO:0000256" key="7">
    <source>
        <dbReference type="RuleBase" id="RU004474"/>
    </source>
</evidence>
<comment type="pathway">
    <text evidence="1">Cofactor biosynthesis; tetrahydrofolate biosynthesis; 5,6,7,8-tetrahydrofolate from 7,8-dihydrofolate: step 1/1.</text>
</comment>
<accession>G8ZMU1</accession>
<keyword evidence="10" id="KW-1185">Reference proteome</keyword>
<dbReference type="GO" id="GO:0005739">
    <property type="term" value="C:mitochondrion"/>
    <property type="evidence" value="ECO:0007669"/>
    <property type="project" value="TreeGrafter"/>
</dbReference>
<dbReference type="GO" id="GO:0046654">
    <property type="term" value="P:tetrahydrofolate biosynthetic process"/>
    <property type="evidence" value="ECO:0007669"/>
    <property type="project" value="UniProtKB-UniPathway"/>
</dbReference>
<dbReference type="GO" id="GO:0050661">
    <property type="term" value="F:NADP binding"/>
    <property type="evidence" value="ECO:0007669"/>
    <property type="project" value="InterPro"/>
</dbReference>
<proteinExistence type="inferred from homology"/>
<evidence type="ECO:0000256" key="3">
    <source>
        <dbReference type="ARBA" id="ARBA00018886"/>
    </source>
</evidence>
<evidence type="ECO:0000313" key="10">
    <source>
        <dbReference type="Proteomes" id="UP000005627"/>
    </source>
</evidence>
<keyword evidence="6" id="KW-0560">Oxidoreductase</keyword>
<dbReference type="UniPathway" id="UPA00077">
    <property type="reaction ID" value="UER00158"/>
</dbReference>
<dbReference type="AlphaFoldDB" id="G8ZMU1"/>
<dbReference type="Pfam" id="PF00186">
    <property type="entry name" value="DHFR_1"/>
    <property type="match status" value="1"/>
</dbReference>
<evidence type="ECO:0000256" key="4">
    <source>
        <dbReference type="ARBA" id="ARBA00022563"/>
    </source>
</evidence>
<feature type="domain" description="DHFR" evidence="8">
    <location>
        <begin position="5"/>
        <end position="200"/>
    </location>
</feature>
<dbReference type="Gene3D" id="3.40.430.10">
    <property type="entry name" value="Dihydrofolate Reductase, subunit A"/>
    <property type="match status" value="1"/>
</dbReference>
<dbReference type="STRING" id="1076872.G8ZMU1"/>
<evidence type="ECO:0000259" key="8">
    <source>
        <dbReference type="PROSITE" id="PS51330"/>
    </source>
</evidence>
<dbReference type="GO" id="GO:0046655">
    <property type="term" value="P:folic acid metabolic process"/>
    <property type="evidence" value="ECO:0007669"/>
    <property type="project" value="TreeGrafter"/>
</dbReference>
<protein>
    <recommendedName>
        <fullName evidence="3">Dihydrofolate reductase</fullName>
        <ecNumber evidence="2">1.5.1.3</ecNumber>
    </recommendedName>
</protein>
<dbReference type="PROSITE" id="PS00075">
    <property type="entry name" value="DHFR_1"/>
    <property type="match status" value="1"/>
</dbReference>
<dbReference type="EC" id="1.5.1.3" evidence="2"/>
<dbReference type="PANTHER" id="PTHR48069">
    <property type="entry name" value="DIHYDROFOLATE REDUCTASE"/>
    <property type="match status" value="1"/>
</dbReference>
<dbReference type="FunCoup" id="G8ZMU1">
    <property type="interactions" value="494"/>
</dbReference>
<dbReference type="GeneID" id="11502598"/>
<sequence length="204" mass="23488">MSKVPVVAVVACMIPEMGIGFQGKLPWRLATEMKYFKEVTSTTKDPTKVNAVVMGRKTWESIPPRFRPLPNRINMVVSRQPRAQLHLDDQVYSTSSLSQGIEHLNTNFGERLERIYIIGGAEIYSQSYELVDHWLVTKIQPLPESQVPEMDTHLDPQRLALTFKERSLDELSQFLPQTSVPIVNPIEEKGFHYWFTLYTNQRAL</sequence>
<gene>
    <name evidence="9" type="primary">TDEL0A06030</name>
    <name evidence="9" type="ORF">TDEL_0A06030</name>
</gene>
<dbReference type="InterPro" id="IPR012259">
    <property type="entry name" value="DHFR"/>
</dbReference>
<evidence type="ECO:0000256" key="1">
    <source>
        <dbReference type="ARBA" id="ARBA00004903"/>
    </source>
</evidence>
<dbReference type="PRINTS" id="PR00070">
    <property type="entry name" value="DHFR"/>
</dbReference>
<evidence type="ECO:0000256" key="6">
    <source>
        <dbReference type="ARBA" id="ARBA00023002"/>
    </source>
</evidence>
<dbReference type="GO" id="GO:0006730">
    <property type="term" value="P:one-carbon metabolic process"/>
    <property type="evidence" value="ECO:0007669"/>
    <property type="project" value="UniProtKB-KW"/>
</dbReference>
<keyword evidence="4" id="KW-0554">One-carbon metabolism</keyword>
<dbReference type="GO" id="GO:0003729">
    <property type="term" value="F:mRNA binding"/>
    <property type="evidence" value="ECO:0007669"/>
    <property type="project" value="EnsemblFungi"/>
</dbReference>
<dbReference type="InterPro" id="IPR001796">
    <property type="entry name" value="DHFR_dom"/>
</dbReference>
<dbReference type="PROSITE" id="PS51330">
    <property type="entry name" value="DHFR_2"/>
    <property type="match status" value="1"/>
</dbReference>
<dbReference type="EMBL" id="HE616742">
    <property type="protein sequence ID" value="CCE89935.1"/>
    <property type="molecule type" value="Genomic_DNA"/>
</dbReference>
<evidence type="ECO:0000313" key="9">
    <source>
        <dbReference type="EMBL" id="CCE89935.1"/>
    </source>
</evidence>
<dbReference type="CDD" id="cd00209">
    <property type="entry name" value="DHFR"/>
    <property type="match status" value="1"/>
</dbReference>
<dbReference type="SUPFAM" id="SSF53597">
    <property type="entry name" value="Dihydrofolate reductase-like"/>
    <property type="match status" value="1"/>
</dbReference>
<dbReference type="GO" id="GO:0046452">
    <property type="term" value="P:dihydrofolate metabolic process"/>
    <property type="evidence" value="ECO:0007669"/>
    <property type="project" value="EnsemblFungi"/>
</dbReference>
<dbReference type="OrthoDB" id="414698at2759"/>
<name>G8ZMU1_TORDE</name>
<organism evidence="9 10">
    <name type="scientific">Torulaspora delbrueckii</name>
    <name type="common">Yeast</name>
    <name type="synonym">Candida colliculosa</name>
    <dbReference type="NCBI Taxonomy" id="4950"/>
    <lineage>
        <taxon>Eukaryota</taxon>
        <taxon>Fungi</taxon>
        <taxon>Dikarya</taxon>
        <taxon>Ascomycota</taxon>
        <taxon>Saccharomycotina</taxon>
        <taxon>Saccharomycetes</taxon>
        <taxon>Saccharomycetales</taxon>
        <taxon>Saccharomycetaceae</taxon>
        <taxon>Torulaspora</taxon>
    </lineage>
</organism>
<dbReference type="eggNOG" id="KOG1324">
    <property type="taxonomic scope" value="Eukaryota"/>
</dbReference>
<dbReference type="InterPro" id="IPR024072">
    <property type="entry name" value="DHFR-like_dom_sf"/>
</dbReference>
<evidence type="ECO:0000256" key="2">
    <source>
        <dbReference type="ARBA" id="ARBA00012856"/>
    </source>
</evidence>
<dbReference type="InterPro" id="IPR017925">
    <property type="entry name" value="DHFR_CS"/>
</dbReference>
<dbReference type="GO" id="GO:0004146">
    <property type="term" value="F:dihydrofolate reductase activity"/>
    <property type="evidence" value="ECO:0007669"/>
    <property type="project" value="UniProtKB-EC"/>
</dbReference>
<dbReference type="InParanoid" id="G8ZMU1"/>
<comment type="similarity">
    <text evidence="7">Belongs to the dihydrofolate reductase family.</text>
</comment>
<dbReference type="KEGG" id="tdl:TDEL_0A06030"/>
<evidence type="ECO:0000256" key="5">
    <source>
        <dbReference type="ARBA" id="ARBA00022857"/>
    </source>
</evidence>
<dbReference type="HOGENOM" id="CLU_043966_2_1_1"/>
<dbReference type="RefSeq" id="XP_003679146.1">
    <property type="nucleotide sequence ID" value="XM_003679098.1"/>
</dbReference>
<dbReference type="Proteomes" id="UP000005627">
    <property type="component" value="Chromosome 1"/>
</dbReference>
<reference evidence="9 10" key="1">
    <citation type="journal article" date="2011" name="Proc. Natl. Acad. Sci. U.S.A.">
        <title>Evolutionary erosion of yeast sex chromosomes by mating-type switching accidents.</title>
        <authorList>
            <person name="Gordon J.L."/>
            <person name="Armisen D."/>
            <person name="Proux-Wera E."/>
            <person name="Oheigeartaigh S.S."/>
            <person name="Byrne K.P."/>
            <person name="Wolfe K.H."/>
        </authorList>
    </citation>
    <scope>NUCLEOTIDE SEQUENCE [LARGE SCALE GENOMIC DNA]</scope>
    <source>
        <strain evidence="10">ATCC 10662 / CBS 1146 / NBRC 0425 / NCYC 2629 / NRRL Y-866</strain>
    </source>
</reference>
<dbReference type="PANTHER" id="PTHR48069:SF3">
    <property type="entry name" value="DIHYDROFOLATE REDUCTASE"/>
    <property type="match status" value="1"/>
</dbReference>